<sequence length="154" mass="17377">MIMHPQIKKSISTHGQLVLGTPDFAYSIGRSSIGQPDLIVCTGSIRTNHYLLNMVHLHLIATDGKLGITTELIKSNQGQPWPVEIILLERNDELLNNYVVQAEYFYECNPQYVKDTIQYAQVLLPDANGLLPHQENYDHEGFPQTLLKAVSFSQ</sequence>
<dbReference type="EMBL" id="JAFKOQ010000001">
    <property type="protein sequence ID" value="MBN8120531.1"/>
    <property type="molecule type" value="Genomic_DNA"/>
</dbReference>
<gene>
    <name evidence="1" type="ORF">J0J18_02210</name>
</gene>
<evidence type="ECO:0000313" key="2">
    <source>
        <dbReference type="Proteomes" id="UP000664056"/>
    </source>
</evidence>
<dbReference type="AlphaFoldDB" id="A0AAW4H732"/>
<dbReference type="InterPro" id="IPR025358">
    <property type="entry name" value="DUF4262"/>
</dbReference>
<dbReference type="Proteomes" id="UP000664056">
    <property type="component" value="Unassembled WGS sequence"/>
</dbReference>
<proteinExistence type="predicted"/>
<name>A0AAW4H732_VIBVL</name>
<dbReference type="RefSeq" id="WP_206622392.1">
    <property type="nucleotide sequence ID" value="NZ_JAFKOQ010000001.1"/>
</dbReference>
<protein>
    <submittedName>
        <fullName evidence="1">DUF4262 domain-containing protein</fullName>
    </submittedName>
</protein>
<reference evidence="1" key="1">
    <citation type="submission" date="2021-03" db="EMBL/GenBank/DDBJ databases">
        <title>Study of the foodborne Vibrio vulnificus isolates from China.</title>
        <authorList>
            <person name="Zheng Z."/>
            <person name="Ye L."/>
        </authorList>
    </citation>
    <scope>NUCLEOTIDE SEQUENCE</scope>
    <source>
        <strain evidence="1">Vv1582</strain>
    </source>
</reference>
<comment type="caution">
    <text evidence="1">The sequence shown here is derived from an EMBL/GenBank/DDBJ whole genome shotgun (WGS) entry which is preliminary data.</text>
</comment>
<dbReference type="Pfam" id="PF14081">
    <property type="entry name" value="DUF4262"/>
    <property type="match status" value="1"/>
</dbReference>
<evidence type="ECO:0000313" key="1">
    <source>
        <dbReference type="EMBL" id="MBN8120531.1"/>
    </source>
</evidence>
<organism evidence="1 2">
    <name type="scientific">Vibrio vulnificus</name>
    <dbReference type="NCBI Taxonomy" id="672"/>
    <lineage>
        <taxon>Bacteria</taxon>
        <taxon>Pseudomonadati</taxon>
        <taxon>Pseudomonadota</taxon>
        <taxon>Gammaproteobacteria</taxon>
        <taxon>Vibrionales</taxon>
        <taxon>Vibrionaceae</taxon>
        <taxon>Vibrio</taxon>
    </lineage>
</organism>
<accession>A0AAW4H732</accession>